<name>A0AAJ2VBH4_DELAC</name>
<dbReference type="RefSeq" id="WP_319075490.1">
    <property type="nucleotide sequence ID" value="NZ_JAWWMZ010000009.1"/>
</dbReference>
<dbReference type="AlphaFoldDB" id="A0AAJ2VBH4"/>
<feature type="compositionally biased region" description="Polar residues" evidence="1">
    <location>
        <begin position="1"/>
        <end position="17"/>
    </location>
</feature>
<gene>
    <name evidence="2" type="ORF">SGN30_22090</name>
</gene>
<dbReference type="Proteomes" id="UP001287445">
    <property type="component" value="Unassembled WGS sequence"/>
</dbReference>
<comment type="caution">
    <text evidence="2">The sequence shown here is derived from an EMBL/GenBank/DDBJ whole genome shotgun (WGS) entry which is preliminary data.</text>
</comment>
<organism evidence="2 3">
    <name type="scientific">Delftia acidovorans</name>
    <name type="common">Pseudomonas acidovorans</name>
    <name type="synonym">Comamonas acidovorans</name>
    <dbReference type="NCBI Taxonomy" id="80866"/>
    <lineage>
        <taxon>Bacteria</taxon>
        <taxon>Pseudomonadati</taxon>
        <taxon>Pseudomonadota</taxon>
        <taxon>Betaproteobacteria</taxon>
        <taxon>Burkholderiales</taxon>
        <taxon>Comamonadaceae</taxon>
        <taxon>Delftia</taxon>
    </lineage>
</organism>
<evidence type="ECO:0000313" key="2">
    <source>
        <dbReference type="EMBL" id="MDX4956116.1"/>
    </source>
</evidence>
<sequence>VPQNSLRAGALRSNNCGKSDDEAALSFGRAATPHPAQRRRGQKGGGWGTANSQQPTAGNAKQPMRHCCAQLFFVR</sequence>
<evidence type="ECO:0000256" key="1">
    <source>
        <dbReference type="SAM" id="MobiDB-lite"/>
    </source>
</evidence>
<protein>
    <submittedName>
        <fullName evidence="2">Uncharacterized protein</fullName>
    </submittedName>
</protein>
<proteinExistence type="predicted"/>
<evidence type="ECO:0000313" key="3">
    <source>
        <dbReference type="Proteomes" id="UP001287445"/>
    </source>
</evidence>
<feature type="region of interest" description="Disordered" evidence="1">
    <location>
        <begin position="1"/>
        <end position="63"/>
    </location>
</feature>
<dbReference type="EMBL" id="JAWWMZ010000009">
    <property type="protein sequence ID" value="MDX4956116.1"/>
    <property type="molecule type" value="Genomic_DNA"/>
</dbReference>
<accession>A0AAJ2VBH4</accession>
<feature type="non-terminal residue" evidence="2">
    <location>
        <position position="1"/>
    </location>
</feature>
<reference evidence="2" key="1">
    <citation type="submission" date="2023-11" db="EMBL/GenBank/DDBJ databases">
        <title>Identification and selenium tolerance of Delftia acidovorans R3-25.</title>
        <authorList>
            <person name="Zhang S."/>
            <person name="Liu Y."/>
            <person name="Guo Y."/>
        </authorList>
    </citation>
    <scope>NUCLEOTIDE SEQUENCE</scope>
    <source>
        <strain evidence="2">R3-25</strain>
    </source>
</reference>
<feature type="compositionally biased region" description="Polar residues" evidence="1">
    <location>
        <begin position="49"/>
        <end position="59"/>
    </location>
</feature>